<dbReference type="Gene3D" id="3.10.350.10">
    <property type="entry name" value="LysM domain"/>
    <property type="match status" value="1"/>
</dbReference>
<dbReference type="Pfam" id="PF01476">
    <property type="entry name" value="LysM"/>
    <property type="match status" value="1"/>
</dbReference>
<dbReference type="CDD" id="cd00118">
    <property type="entry name" value="LysM"/>
    <property type="match status" value="1"/>
</dbReference>
<evidence type="ECO:0000313" key="2">
    <source>
        <dbReference type="EMBL" id="VYU83789.1"/>
    </source>
</evidence>
<protein>
    <submittedName>
        <fullName evidence="2">LysM domain/BON superfamily protein</fullName>
    </submittedName>
</protein>
<name>A0A6N3I7S1_9FIRM</name>
<accession>A0A6N3I7S1</accession>
<dbReference type="InterPro" id="IPR018392">
    <property type="entry name" value="LysM"/>
</dbReference>
<dbReference type="InterPro" id="IPR036779">
    <property type="entry name" value="LysM_dom_sf"/>
</dbReference>
<dbReference type="PROSITE" id="PS51782">
    <property type="entry name" value="LYSM"/>
    <property type="match status" value="1"/>
</dbReference>
<dbReference type="AlphaFoldDB" id="A0A6N3I7S1"/>
<dbReference type="PANTHER" id="PTHR34700:SF4">
    <property type="entry name" value="PHAGE-LIKE ELEMENT PBSX PROTEIN XKDP"/>
    <property type="match status" value="1"/>
</dbReference>
<organism evidence="2">
    <name type="scientific">Hungatella hathewayi</name>
    <dbReference type="NCBI Taxonomy" id="154046"/>
    <lineage>
        <taxon>Bacteria</taxon>
        <taxon>Bacillati</taxon>
        <taxon>Bacillota</taxon>
        <taxon>Clostridia</taxon>
        <taxon>Lachnospirales</taxon>
        <taxon>Lachnospiraceae</taxon>
        <taxon>Hungatella</taxon>
    </lineage>
</organism>
<evidence type="ECO:0000259" key="1">
    <source>
        <dbReference type="PROSITE" id="PS51782"/>
    </source>
</evidence>
<gene>
    <name evidence="2" type="ORF">CHLFYP18_04568</name>
</gene>
<dbReference type="PANTHER" id="PTHR34700">
    <property type="entry name" value="POTASSIUM BINDING PROTEIN KBP"/>
    <property type="match status" value="1"/>
</dbReference>
<dbReference type="RefSeq" id="WP_107435409.1">
    <property type="nucleotide sequence ID" value="NZ_CACRUH010000101.1"/>
</dbReference>
<dbReference type="InterPro" id="IPR052196">
    <property type="entry name" value="Bact_Kbp"/>
</dbReference>
<reference evidence="2" key="1">
    <citation type="submission" date="2019-11" db="EMBL/GenBank/DDBJ databases">
        <authorList>
            <person name="Feng L."/>
        </authorList>
    </citation>
    <scope>NUCLEOTIDE SEQUENCE</scope>
    <source>
        <strain evidence="2">ChathewayiLFYP18</strain>
    </source>
</reference>
<dbReference type="EMBL" id="CACRUH010000101">
    <property type="protein sequence ID" value="VYU83789.1"/>
    <property type="molecule type" value="Genomic_DNA"/>
</dbReference>
<dbReference type="GeneID" id="93278918"/>
<sequence length="225" mass="25030">MKTRVIELSVNNRKEVIELPINPPSVEFTEKQLNQAITLLNIGEANLKGERGLKYTKLSSFFPSEKSPFYKNAKKKPDKYVAMLQEWKTTKAVVRVIISDMKINLAMLIDDFTYSMREGDGDIYYTISFSEYRTLNVPSVQITTKVRNNGLLSRPAPAAAGGSYTVVGGDTLWGISKQKYGNGSSYPKIYNANNGTIEASAKKHGKSSSDNGHWIYPGDVYTIPA</sequence>
<feature type="domain" description="LysM" evidence="1">
    <location>
        <begin position="162"/>
        <end position="223"/>
    </location>
</feature>
<proteinExistence type="predicted"/>